<dbReference type="Proteomes" id="UP000054485">
    <property type="component" value="Unassembled WGS sequence"/>
</dbReference>
<dbReference type="GO" id="GO:0006289">
    <property type="term" value="P:nucleotide-excision repair"/>
    <property type="evidence" value="ECO:0007669"/>
    <property type="project" value="TreeGrafter"/>
</dbReference>
<evidence type="ECO:0000313" key="6">
    <source>
        <dbReference type="Proteomes" id="UP000054485"/>
    </source>
</evidence>
<evidence type="ECO:0000256" key="2">
    <source>
        <dbReference type="ARBA" id="ARBA00005563"/>
    </source>
</evidence>
<evidence type="ECO:0000256" key="1">
    <source>
        <dbReference type="ARBA" id="ARBA00004123"/>
    </source>
</evidence>
<dbReference type="SUPFAM" id="SSF55979">
    <property type="entry name" value="DNA clamp"/>
    <property type="match status" value="1"/>
</dbReference>
<dbReference type="GO" id="GO:0000723">
    <property type="term" value="P:telomere maintenance"/>
    <property type="evidence" value="ECO:0007669"/>
    <property type="project" value="TreeGrafter"/>
</dbReference>
<dbReference type="GO" id="GO:0031573">
    <property type="term" value="P:mitotic intra-S DNA damage checkpoint signaling"/>
    <property type="evidence" value="ECO:0007669"/>
    <property type="project" value="TreeGrafter"/>
</dbReference>
<reference evidence="5 6" key="1">
    <citation type="submission" date="2014-04" db="EMBL/GenBank/DDBJ databases">
        <authorList>
            <consortium name="DOE Joint Genome Institute"/>
            <person name="Kuo A."/>
            <person name="Ruytinx J."/>
            <person name="Rineau F."/>
            <person name="Colpaert J."/>
            <person name="Kohler A."/>
            <person name="Nagy L.G."/>
            <person name="Floudas D."/>
            <person name="Copeland A."/>
            <person name="Barry K.W."/>
            <person name="Cichocki N."/>
            <person name="Veneault-Fourrey C."/>
            <person name="LaButti K."/>
            <person name="Lindquist E.A."/>
            <person name="Lipzen A."/>
            <person name="Lundell T."/>
            <person name="Morin E."/>
            <person name="Murat C."/>
            <person name="Sun H."/>
            <person name="Tunlid A."/>
            <person name="Henrissat B."/>
            <person name="Grigoriev I.V."/>
            <person name="Hibbett D.S."/>
            <person name="Martin F."/>
            <person name="Nordberg H.P."/>
            <person name="Cantor M.N."/>
            <person name="Hua S.X."/>
        </authorList>
    </citation>
    <scope>NUCLEOTIDE SEQUENCE [LARGE SCALE GENOMIC DNA]</scope>
    <source>
        <strain evidence="5 6">UH-Slu-Lm8-n1</strain>
    </source>
</reference>
<dbReference type="InterPro" id="IPR046938">
    <property type="entry name" value="DNA_clamp_sf"/>
</dbReference>
<dbReference type="InterPro" id="IPR016580">
    <property type="entry name" value="HUS1"/>
</dbReference>
<dbReference type="OrthoDB" id="337750at2759"/>
<gene>
    <name evidence="5" type="ORF">CY34DRAFT_808077</name>
</gene>
<keyword evidence="6" id="KW-1185">Reference proteome</keyword>
<dbReference type="InterPro" id="IPR007150">
    <property type="entry name" value="HUS1/Mec3"/>
</dbReference>
<name>A0A0D0AZ68_9AGAM</name>
<dbReference type="GO" id="GO:0000724">
    <property type="term" value="P:double-strand break repair via homologous recombination"/>
    <property type="evidence" value="ECO:0007669"/>
    <property type="project" value="TreeGrafter"/>
</dbReference>
<keyword evidence="3" id="KW-0539">Nucleus</keyword>
<dbReference type="PANTHER" id="PTHR12900">
    <property type="entry name" value="MITOTIC AND DNA DAMAGE CHECKPOINT PROTEIN HUS1"/>
    <property type="match status" value="1"/>
</dbReference>
<dbReference type="STRING" id="930992.A0A0D0AZ68"/>
<dbReference type="InParanoid" id="A0A0D0AZ68"/>
<sequence length="313" mass="34648">MRFRATIENVPIFYRLIQAVEKLQKKCIMKFTETEMHVICNDDANEGGIQVWSVVKVDTMFTSYRIQSNADNAITLTLSAEALLSALRSSSSSASSSSVAAAILPSYDADEVVMKLAKKNEQAVLSFEMYGMSRSGRKVRVAHDVRIDVMRPAEGDKLHEPRCPDPEVHVLLPPLLKIRTIVERLRPLSDVLALRANNSGVLQLSVNTDTVKLETQWVKCGNPSMAKHGMAQNDEDDDAEDASLNKPDPDQMFCVLVSIRSFLKFLNSHVVSATTILCLCHNHCAILYVYIGEIADAGGVLTYYIPTVIDGDE</sequence>
<dbReference type="GO" id="GO:0030896">
    <property type="term" value="C:checkpoint clamp complex"/>
    <property type="evidence" value="ECO:0007669"/>
    <property type="project" value="InterPro"/>
</dbReference>
<dbReference type="AlphaFoldDB" id="A0A0D0AZ68"/>
<dbReference type="PIRSF" id="PIRSF011312">
    <property type="entry name" value="Cell_cycle_HUS1"/>
    <property type="match status" value="1"/>
</dbReference>
<organism evidence="5 6">
    <name type="scientific">Suillus luteus UH-Slu-Lm8-n1</name>
    <dbReference type="NCBI Taxonomy" id="930992"/>
    <lineage>
        <taxon>Eukaryota</taxon>
        <taxon>Fungi</taxon>
        <taxon>Dikarya</taxon>
        <taxon>Basidiomycota</taxon>
        <taxon>Agaricomycotina</taxon>
        <taxon>Agaricomycetes</taxon>
        <taxon>Agaricomycetidae</taxon>
        <taxon>Boletales</taxon>
        <taxon>Suillineae</taxon>
        <taxon>Suillaceae</taxon>
        <taxon>Suillus</taxon>
    </lineage>
</organism>
<dbReference type="GO" id="GO:0044778">
    <property type="term" value="P:meiotic DNA integrity checkpoint signaling"/>
    <property type="evidence" value="ECO:0007669"/>
    <property type="project" value="TreeGrafter"/>
</dbReference>
<evidence type="ECO:0000256" key="4">
    <source>
        <dbReference type="PIRNR" id="PIRNR011312"/>
    </source>
</evidence>
<dbReference type="HOGENOM" id="CLU_035754_2_0_1"/>
<dbReference type="Gene3D" id="3.70.10.10">
    <property type="match status" value="1"/>
</dbReference>
<accession>A0A0D0AZ68</accession>
<dbReference type="PANTHER" id="PTHR12900:SF0">
    <property type="entry name" value="CHECKPOINT PROTEIN"/>
    <property type="match status" value="1"/>
</dbReference>
<dbReference type="GO" id="GO:0005730">
    <property type="term" value="C:nucleolus"/>
    <property type="evidence" value="ECO:0007669"/>
    <property type="project" value="InterPro"/>
</dbReference>
<proteinExistence type="inferred from homology"/>
<dbReference type="EMBL" id="KN835335">
    <property type="protein sequence ID" value="KIK39622.1"/>
    <property type="molecule type" value="Genomic_DNA"/>
</dbReference>
<reference evidence="6" key="2">
    <citation type="submission" date="2015-01" db="EMBL/GenBank/DDBJ databases">
        <title>Evolutionary Origins and Diversification of the Mycorrhizal Mutualists.</title>
        <authorList>
            <consortium name="DOE Joint Genome Institute"/>
            <consortium name="Mycorrhizal Genomics Consortium"/>
            <person name="Kohler A."/>
            <person name="Kuo A."/>
            <person name="Nagy L.G."/>
            <person name="Floudas D."/>
            <person name="Copeland A."/>
            <person name="Barry K.W."/>
            <person name="Cichocki N."/>
            <person name="Veneault-Fourrey C."/>
            <person name="LaButti K."/>
            <person name="Lindquist E.A."/>
            <person name="Lipzen A."/>
            <person name="Lundell T."/>
            <person name="Morin E."/>
            <person name="Murat C."/>
            <person name="Riley R."/>
            <person name="Ohm R."/>
            <person name="Sun H."/>
            <person name="Tunlid A."/>
            <person name="Henrissat B."/>
            <person name="Grigoriev I.V."/>
            <person name="Hibbett D.S."/>
            <person name="Martin F."/>
        </authorList>
    </citation>
    <scope>NUCLEOTIDE SEQUENCE [LARGE SCALE GENOMIC DNA]</scope>
    <source>
        <strain evidence="6">UH-Slu-Lm8-n1</strain>
    </source>
</reference>
<protein>
    <recommendedName>
        <fullName evidence="4">Checkpoint protein</fullName>
    </recommendedName>
</protein>
<evidence type="ECO:0000256" key="3">
    <source>
        <dbReference type="ARBA" id="ARBA00023242"/>
    </source>
</evidence>
<dbReference type="Pfam" id="PF04005">
    <property type="entry name" value="Hus1"/>
    <property type="match status" value="1"/>
</dbReference>
<dbReference type="GO" id="GO:0035861">
    <property type="term" value="C:site of double-strand break"/>
    <property type="evidence" value="ECO:0007669"/>
    <property type="project" value="TreeGrafter"/>
</dbReference>
<dbReference type="FunCoup" id="A0A0D0AZ68">
    <property type="interactions" value="366"/>
</dbReference>
<comment type="similarity">
    <text evidence="2 4">Belongs to the HUS1 family.</text>
</comment>
<dbReference type="GO" id="GO:0033314">
    <property type="term" value="P:mitotic DNA replication checkpoint signaling"/>
    <property type="evidence" value="ECO:0007669"/>
    <property type="project" value="TreeGrafter"/>
</dbReference>
<comment type="subcellular location">
    <subcellularLocation>
        <location evidence="1">Nucleus</location>
    </subcellularLocation>
</comment>
<evidence type="ECO:0000313" key="5">
    <source>
        <dbReference type="EMBL" id="KIK39622.1"/>
    </source>
</evidence>